<organism evidence="3 4">
    <name type="scientific">Clostridium botulinum</name>
    <dbReference type="NCBI Taxonomy" id="1491"/>
    <lineage>
        <taxon>Bacteria</taxon>
        <taxon>Bacillati</taxon>
        <taxon>Bacillota</taxon>
        <taxon>Clostridia</taxon>
        <taxon>Eubacteriales</taxon>
        <taxon>Clostridiaceae</taxon>
        <taxon>Clostridium</taxon>
    </lineage>
</organism>
<comment type="caution">
    <text evidence="3">The sequence shown here is derived from an EMBL/GenBank/DDBJ whole genome shotgun (WGS) entry which is preliminary data.</text>
</comment>
<dbReference type="EMBL" id="SWND01000012">
    <property type="protein sequence ID" value="NFF03350.1"/>
    <property type="molecule type" value="Genomic_DNA"/>
</dbReference>
<dbReference type="CDD" id="cd07492">
    <property type="entry name" value="Peptidases_S8_8"/>
    <property type="match status" value="1"/>
</dbReference>
<feature type="domain" description="Peptidase S8/S53" evidence="2">
    <location>
        <begin position="9"/>
        <end position="232"/>
    </location>
</feature>
<feature type="active site" description="Charge relay system" evidence="1">
    <location>
        <position position="49"/>
    </location>
</feature>
<dbReference type="Proteomes" id="UP000472521">
    <property type="component" value="Unassembled WGS sequence"/>
</dbReference>
<evidence type="ECO:0000259" key="2">
    <source>
        <dbReference type="Pfam" id="PF00082"/>
    </source>
</evidence>
<dbReference type="PROSITE" id="PS51892">
    <property type="entry name" value="SUBTILASE"/>
    <property type="match status" value="1"/>
</dbReference>
<dbReference type="InterPro" id="IPR036852">
    <property type="entry name" value="Peptidase_S8/S53_dom_sf"/>
</dbReference>
<dbReference type="RefSeq" id="WP_003405991.1">
    <property type="nucleotide sequence ID" value="NZ_JACBBC010000008.1"/>
</dbReference>
<evidence type="ECO:0000313" key="4">
    <source>
        <dbReference type="Proteomes" id="UP000472521"/>
    </source>
</evidence>
<name>A0A846II09_CLOBO</name>
<dbReference type="InterPro" id="IPR000209">
    <property type="entry name" value="Peptidase_S8/S53_dom"/>
</dbReference>
<accession>A0A846II09</accession>
<dbReference type="Gene3D" id="3.40.50.200">
    <property type="entry name" value="Peptidase S8/S53 domain"/>
    <property type="match status" value="1"/>
</dbReference>
<feature type="active site" description="Charge relay system" evidence="1">
    <location>
        <position position="196"/>
    </location>
</feature>
<proteinExistence type="inferred from homology"/>
<sequence>MAFKSPIIIIDDGVNSDLCNLGELKSDIEVTSDLEIKENLDCYNEFTYHGSTCAAIIKKYLPNAELGSIKILSNFKGTRYQLVKAIKWCVENNIKLINLSLGTVNFQDFKLLYSCMEYAYKKGLIIIAAYNNKRIYTCPASFDNVIGVKCDTTGTLKRSEYIYNTYSLDGIEVIANAKHNIIDNSGMVYTTSICNSYATPVVTALVYELIEKYPDITINEIKTYLRNRSVNNNNSIDLIKRNHKIQKNVDVPVMIFYDFTGYYGATISKLFCELFRANGYYAIAIVDSILKSSKHEGIISFRENYNNIEGINSTVLKDVYSVFNCDILISCIDKTNLQKELVENLNSFTDMEVDIKILIIKNFTIDIKNIIEKNSESEILIFCYTENVQAVKEKSYRVFYDVYELFMHVLRILT</sequence>
<dbReference type="GO" id="GO:0006508">
    <property type="term" value="P:proteolysis"/>
    <property type="evidence" value="ECO:0007669"/>
    <property type="project" value="UniProtKB-KW"/>
</dbReference>
<comment type="similarity">
    <text evidence="1">Belongs to the peptidase S8 family.</text>
</comment>
<evidence type="ECO:0000256" key="1">
    <source>
        <dbReference type="PROSITE-ProRule" id="PRU01240"/>
    </source>
</evidence>
<feature type="active site" description="Charge relay system" evidence="1">
    <location>
        <position position="11"/>
    </location>
</feature>
<reference evidence="3 4" key="1">
    <citation type="submission" date="2019-04" db="EMBL/GenBank/DDBJ databases">
        <title>Genome sequencing of Clostridium botulinum Groups I-IV and Clostridium butyricum.</title>
        <authorList>
            <person name="Brunt J."/>
            <person name="Van Vliet A.H.M."/>
            <person name="Stringer S.C."/>
            <person name="Carter A.T."/>
            <person name="Peck M.W."/>
        </authorList>
    </citation>
    <scope>NUCLEOTIDE SEQUENCE [LARGE SCALE GENOMIC DNA]</scope>
    <source>
        <strain evidence="3 4">IFR 18/054</strain>
    </source>
</reference>
<gene>
    <name evidence="3" type="ORF">FCV25_16665</name>
</gene>
<dbReference type="Pfam" id="PF00082">
    <property type="entry name" value="Peptidase_S8"/>
    <property type="match status" value="1"/>
</dbReference>
<keyword evidence="1" id="KW-0720">Serine protease</keyword>
<dbReference type="AlphaFoldDB" id="A0A846II09"/>
<dbReference type="GO" id="GO:0004252">
    <property type="term" value="F:serine-type endopeptidase activity"/>
    <property type="evidence" value="ECO:0007669"/>
    <property type="project" value="UniProtKB-UniRule"/>
</dbReference>
<protein>
    <submittedName>
        <fullName evidence="3">Peptidase S8</fullName>
    </submittedName>
</protein>
<keyword evidence="1" id="KW-0645">Protease</keyword>
<dbReference type="InterPro" id="IPR034067">
    <property type="entry name" value="Serine_protease_KerA-like_dom"/>
</dbReference>
<evidence type="ECO:0000313" key="3">
    <source>
        <dbReference type="EMBL" id="NFF03350.1"/>
    </source>
</evidence>
<dbReference type="SUPFAM" id="SSF52743">
    <property type="entry name" value="Subtilisin-like"/>
    <property type="match status" value="1"/>
</dbReference>
<keyword evidence="1" id="KW-0378">Hydrolase</keyword>